<dbReference type="Proteomes" id="UP000253606">
    <property type="component" value="Chromosome"/>
</dbReference>
<dbReference type="Pfam" id="PF00156">
    <property type="entry name" value="Pribosyltran"/>
    <property type="match status" value="1"/>
</dbReference>
<proteinExistence type="inferred from homology"/>
<dbReference type="EMBL" id="CP030840">
    <property type="protein sequence ID" value="AXC09434.1"/>
    <property type="molecule type" value="Genomic_DNA"/>
</dbReference>
<gene>
    <name evidence="3" type="ORF">ACPOL_0047</name>
</gene>
<dbReference type="SUPFAM" id="SSF53271">
    <property type="entry name" value="PRTase-like"/>
    <property type="match status" value="1"/>
</dbReference>
<dbReference type="PANTHER" id="PTHR47505">
    <property type="entry name" value="DNA UTILIZATION PROTEIN YHGH"/>
    <property type="match status" value="1"/>
</dbReference>
<evidence type="ECO:0000313" key="4">
    <source>
        <dbReference type="Proteomes" id="UP000253606"/>
    </source>
</evidence>
<accession>A0A2Z5FSI8</accession>
<keyword evidence="4" id="KW-1185">Reference proteome</keyword>
<dbReference type="CDD" id="cd06223">
    <property type="entry name" value="PRTases_typeI"/>
    <property type="match status" value="1"/>
</dbReference>
<dbReference type="Gene3D" id="3.40.50.2020">
    <property type="match status" value="1"/>
</dbReference>
<protein>
    <recommendedName>
        <fullName evidence="2">Phosphoribosyltransferase domain-containing protein</fullName>
    </recommendedName>
</protein>
<organism evidence="3 4">
    <name type="scientific">Acidisarcina polymorpha</name>
    <dbReference type="NCBI Taxonomy" id="2211140"/>
    <lineage>
        <taxon>Bacteria</taxon>
        <taxon>Pseudomonadati</taxon>
        <taxon>Acidobacteriota</taxon>
        <taxon>Terriglobia</taxon>
        <taxon>Terriglobales</taxon>
        <taxon>Acidobacteriaceae</taxon>
        <taxon>Acidisarcina</taxon>
    </lineage>
</organism>
<dbReference type="KEGG" id="abas:ACPOL_0047"/>
<comment type="similarity">
    <text evidence="1">Belongs to the ComF/GntX family.</text>
</comment>
<dbReference type="InterPro" id="IPR029057">
    <property type="entry name" value="PRTase-like"/>
</dbReference>
<dbReference type="AlphaFoldDB" id="A0A2Z5FSI8"/>
<name>A0A2Z5FSI8_9BACT</name>
<dbReference type="InterPro" id="IPR051910">
    <property type="entry name" value="ComF/GntX_DNA_util-trans"/>
</dbReference>
<evidence type="ECO:0000313" key="3">
    <source>
        <dbReference type="EMBL" id="AXC09434.1"/>
    </source>
</evidence>
<evidence type="ECO:0000256" key="1">
    <source>
        <dbReference type="ARBA" id="ARBA00008007"/>
    </source>
</evidence>
<dbReference type="InterPro" id="IPR000836">
    <property type="entry name" value="PRTase_dom"/>
</dbReference>
<evidence type="ECO:0000259" key="2">
    <source>
        <dbReference type="Pfam" id="PF00156"/>
    </source>
</evidence>
<sequence>MCLRCSEDLRIATFFPPTTTALKPEDQLCQPCRLVPPPFERAVAYGGYAGTLRSLIHALKYDGMTAIAERLGVRLADVLLELGDQAASVGMAWKDVLVLPVPMHAAKQKQRGFNHAELLARSAAKSLHARRSEWNPRLRIGMLERRRATASQSGLTPHQRRANLRGVFFVPRPEQVAGRQVLLIDDIYTTGATARACSQALRRAGAASVWVATVARPQRETFAAPQFVQIADDEELPMQDDVAFWDSKQEGFQLGK</sequence>
<dbReference type="PANTHER" id="PTHR47505:SF1">
    <property type="entry name" value="DNA UTILIZATION PROTEIN YHGH"/>
    <property type="match status" value="1"/>
</dbReference>
<feature type="domain" description="Phosphoribosyltransferase" evidence="2">
    <location>
        <begin position="160"/>
        <end position="220"/>
    </location>
</feature>
<reference evidence="3 4" key="1">
    <citation type="journal article" date="2018" name="Front. Microbiol.">
        <title>Hydrolytic Capabilities as a Key to Environmental Success: Chitinolytic and Cellulolytic Acidobacteria From Acidic Sub-arctic Soils and Boreal Peatlands.</title>
        <authorList>
            <person name="Belova S.E."/>
            <person name="Ravin N.V."/>
            <person name="Pankratov T.A."/>
            <person name="Rakitin A.L."/>
            <person name="Ivanova A.A."/>
            <person name="Beletsky A.V."/>
            <person name="Mardanov A.V."/>
            <person name="Sinninghe Damste J.S."/>
            <person name="Dedysh S.N."/>
        </authorList>
    </citation>
    <scope>NUCLEOTIDE SEQUENCE [LARGE SCALE GENOMIC DNA]</scope>
    <source>
        <strain evidence="3 4">SBC82</strain>
    </source>
</reference>